<keyword evidence="5" id="KW-1185">Reference proteome</keyword>
<dbReference type="EMBL" id="JBANRG010000041">
    <property type="protein sequence ID" value="KAK7447429.1"/>
    <property type="molecule type" value="Genomic_DNA"/>
</dbReference>
<gene>
    <name evidence="4" type="ORF">VKT23_014139</name>
</gene>
<feature type="domain" description="RlpA-like protein double-psi beta-barrel" evidence="3">
    <location>
        <begin position="30"/>
        <end position="117"/>
    </location>
</feature>
<name>A0ABR1J1B0_9AGAR</name>
<dbReference type="PROSITE" id="PS51257">
    <property type="entry name" value="PROKAR_LIPOPROTEIN"/>
    <property type="match status" value="1"/>
</dbReference>
<dbReference type="Gene3D" id="2.40.40.10">
    <property type="entry name" value="RlpA-like domain"/>
    <property type="match status" value="1"/>
</dbReference>
<dbReference type="InterPro" id="IPR036908">
    <property type="entry name" value="RlpA-like_sf"/>
</dbReference>
<feature type="signal peptide" evidence="2">
    <location>
        <begin position="1"/>
        <end position="26"/>
    </location>
</feature>
<dbReference type="Pfam" id="PF03330">
    <property type="entry name" value="DPBB_1"/>
    <property type="match status" value="1"/>
</dbReference>
<feature type="chain" id="PRO_5047285445" description="RlpA-like protein double-psi beta-barrel domain-containing protein" evidence="2">
    <location>
        <begin position="27"/>
        <end position="121"/>
    </location>
</feature>
<keyword evidence="1 2" id="KW-0732">Signal</keyword>
<dbReference type="InterPro" id="IPR009009">
    <property type="entry name" value="RlpA-like_DPBB"/>
</dbReference>
<evidence type="ECO:0000256" key="1">
    <source>
        <dbReference type="ARBA" id="ARBA00022729"/>
    </source>
</evidence>
<reference evidence="4 5" key="1">
    <citation type="submission" date="2024-01" db="EMBL/GenBank/DDBJ databases">
        <title>A draft genome for the cacao thread blight pathogen Marasmiellus scandens.</title>
        <authorList>
            <person name="Baruah I.K."/>
            <person name="Leung J."/>
            <person name="Bukari Y."/>
            <person name="Amoako-Attah I."/>
            <person name="Meinhardt L.W."/>
            <person name="Bailey B.A."/>
            <person name="Cohen S.P."/>
        </authorList>
    </citation>
    <scope>NUCLEOTIDE SEQUENCE [LARGE SCALE GENOMIC DNA]</scope>
    <source>
        <strain evidence="4 5">GH-19</strain>
    </source>
</reference>
<proteinExistence type="predicted"/>
<accession>A0ABR1J1B0</accession>
<organism evidence="4 5">
    <name type="scientific">Marasmiellus scandens</name>
    <dbReference type="NCBI Taxonomy" id="2682957"/>
    <lineage>
        <taxon>Eukaryota</taxon>
        <taxon>Fungi</taxon>
        <taxon>Dikarya</taxon>
        <taxon>Basidiomycota</taxon>
        <taxon>Agaricomycotina</taxon>
        <taxon>Agaricomycetes</taxon>
        <taxon>Agaricomycetidae</taxon>
        <taxon>Agaricales</taxon>
        <taxon>Marasmiineae</taxon>
        <taxon>Omphalotaceae</taxon>
        <taxon>Marasmiellus</taxon>
    </lineage>
</organism>
<evidence type="ECO:0000256" key="2">
    <source>
        <dbReference type="SAM" id="SignalP"/>
    </source>
</evidence>
<sequence length="121" mass="13098">MLSTTRLFTAAAALLFASSCLVGVQADSTEATWYDPNGGRGACGAPLKNSDLVVALPESRYEGGKHCWKHIGIHYQGKYVEAVVSDMCPDCEWNHIDISEGTFQQLADLGTGVIDVTWDFV</sequence>
<evidence type="ECO:0000313" key="5">
    <source>
        <dbReference type="Proteomes" id="UP001498398"/>
    </source>
</evidence>
<protein>
    <recommendedName>
        <fullName evidence="3">RlpA-like protein double-psi beta-barrel domain-containing protein</fullName>
    </recommendedName>
</protein>
<evidence type="ECO:0000259" key="3">
    <source>
        <dbReference type="Pfam" id="PF03330"/>
    </source>
</evidence>
<dbReference type="InterPro" id="IPR051477">
    <property type="entry name" value="Expansin_CellWall"/>
</dbReference>
<dbReference type="PANTHER" id="PTHR31836">
    <property type="match status" value="1"/>
</dbReference>
<evidence type="ECO:0000313" key="4">
    <source>
        <dbReference type="EMBL" id="KAK7447429.1"/>
    </source>
</evidence>
<dbReference type="CDD" id="cd22191">
    <property type="entry name" value="DPBB_RlpA_EXP_N-like"/>
    <property type="match status" value="1"/>
</dbReference>
<dbReference type="PANTHER" id="PTHR31836:SF28">
    <property type="entry name" value="SRCR DOMAIN-CONTAINING PROTEIN-RELATED"/>
    <property type="match status" value="1"/>
</dbReference>
<dbReference type="Proteomes" id="UP001498398">
    <property type="component" value="Unassembled WGS sequence"/>
</dbReference>
<dbReference type="SUPFAM" id="SSF50685">
    <property type="entry name" value="Barwin-like endoglucanases"/>
    <property type="match status" value="1"/>
</dbReference>
<comment type="caution">
    <text evidence="4">The sequence shown here is derived from an EMBL/GenBank/DDBJ whole genome shotgun (WGS) entry which is preliminary data.</text>
</comment>